<accession>A0ABN2XEH5</accession>
<keyword evidence="2 5" id="KW-0808">Transferase</keyword>
<dbReference type="PANTHER" id="PTHR12215:SF10">
    <property type="entry name" value="L-AMINOADIPATE-SEMIALDEHYDE DEHYDROGENASE-PHOSPHOPANTETHEINYL TRANSFERASE"/>
    <property type="match status" value="1"/>
</dbReference>
<organism evidence="5 6">
    <name type="scientific">Kitasatospora saccharophila</name>
    <dbReference type="NCBI Taxonomy" id="407973"/>
    <lineage>
        <taxon>Bacteria</taxon>
        <taxon>Bacillati</taxon>
        <taxon>Actinomycetota</taxon>
        <taxon>Actinomycetes</taxon>
        <taxon>Kitasatosporales</taxon>
        <taxon>Streptomycetaceae</taxon>
        <taxon>Kitasatospora</taxon>
    </lineage>
</organism>
<dbReference type="SUPFAM" id="SSF56214">
    <property type="entry name" value="4'-phosphopantetheinyl transferase"/>
    <property type="match status" value="2"/>
</dbReference>
<gene>
    <name evidence="5" type="ORF">GCM10009759_50380</name>
</gene>
<evidence type="ECO:0000259" key="4">
    <source>
        <dbReference type="Pfam" id="PF01648"/>
    </source>
</evidence>
<feature type="region of interest" description="Disordered" evidence="3">
    <location>
        <begin position="158"/>
        <end position="244"/>
    </location>
</feature>
<dbReference type="InterPro" id="IPR050559">
    <property type="entry name" value="P-Pant_transferase_sf"/>
</dbReference>
<feature type="domain" description="4'-phosphopantetheinyl transferase" evidence="4">
    <location>
        <begin position="110"/>
        <end position="165"/>
    </location>
</feature>
<dbReference type="InterPro" id="IPR008278">
    <property type="entry name" value="4-PPantetheinyl_Trfase_dom"/>
</dbReference>
<feature type="compositionally biased region" description="Basic and acidic residues" evidence="3">
    <location>
        <begin position="221"/>
        <end position="244"/>
    </location>
</feature>
<dbReference type="EMBL" id="BAAANS010000037">
    <property type="protein sequence ID" value="GAA2109617.1"/>
    <property type="molecule type" value="Genomic_DNA"/>
</dbReference>
<dbReference type="RefSeq" id="WP_344554871.1">
    <property type="nucleotide sequence ID" value="NZ_BAAANS010000037.1"/>
</dbReference>
<evidence type="ECO:0000256" key="3">
    <source>
        <dbReference type="SAM" id="MobiDB-lite"/>
    </source>
</evidence>
<feature type="compositionally biased region" description="Pro residues" evidence="3">
    <location>
        <begin position="173"/>
        <end position="182"/>
    </location>
</feature>
<dbReference type="Proteomes" id="UP001500897">
    <property type="component" value="Unassembled WGS sequence"/>
</dbReference>
<evidence type="ECO:0000256" key="1">
    <source>
        <dbReference type="ARBA" id="ARBA00010990"/>
    </source>
</evidence>
<dbReference type="InterPro" id="IPR037143">
    <property type="entry name" value="4-PPantetheinyl_Trfase_dom_sf"/>
</dbReference>
<keyword evidence="6" id="KW-1185">Reference proteome</keyword>
<evidence type="ECO:0000313" key="5">
    <source>
        <dbReference type="EMBL" id="GAA2109617.1"/>
    </source>
</evidence>
<evidence type="ECO:0000256" key="2">
    <source>
        <dbReference type="ARBA" id="ARBA00022679"/>
    </source>
</evidence>
<dbReference type="Pfam" id="PF01648">
    <property type="entry name" value="ACPS"/>
    <property type="match status" value="1"/>
</dbReference>
<comment type="caution">
    <text evidence="5">The sequence shown here is derived from an EMBL/GenBank/DDBJ whole genome shotgun (WGS) entry which is preliminary data.</text>
</comment>
<reference evidence="5 6" key="1">
    <citation type="journal article" date="2019" name="Int. J. Syst. Evol. Microbiol.">
        <title>The Global Catalogue of Microorganisms (GCM) 10K type strain sequencing project: providing services to taxonomists for standard genome sequencing and annotation.</title>
        <authorList>
            <consortium name="The Broad Institute Genomics Platform"/>
            <consortium name="The Broad Institute Genome Sequencing Center for Infectious Disease"/>
            <person name="Wu L."/>
            <person name="Ma J."/>
        </authorList>
    </citation>
    <scope>NUCLEOTIDE SEQUENCE [LARGE SCALE GENOMIC DNA]</scope>
    <source>
        <strain evidence="5 6">JCM 14559</strain>
    </source>
</reference>
<proteinExistence type="inferred from homology"/>
<evidence type="ECO:0000313" key="6">
    <source>
        <dbReference type="Proteomes" id="UP001500897"/>
    </source>
</evidence>
<dbReference type="PANTHER" id="PTHR12215">
    <property type="entry name" value="PHOSPHOPANTETHEINE TRANSFERASE"/>
    <property type="match status" value="1"/>
</dbReference>
<protein>
    <submittedName>
        <fullName evidence="5">4'-phosphopantetheinyl transferase superfamily protein</fullName>
    </submittedName>
</protein>
<sequence>MTDVWLIRTDILLPRSPALLDPEERARAARHPEGPQRHRFVTAHAVARLLTAEAAGLPPERIRWRRGPHGRPEPEGLQAELSVNLSTAGPWALFAVRHRDGGEDGERNGAIGVDLEPVPTDRAAARLAARYYPEAESVCDAEEFTLRWTRKEAYTKAHGGRLADGLRTHAGPPGDPSEPPGPHRMHGPLGPCTVHDLPAPPGYRAAVARTGTHPFRPRLRPYPDPRPRPEPDAVRPAADRRPRP</sequence>
<dbReference type="Gene3D" id="3.90.470.20">
    <property type="entry name" value="4'-phosphopantetheinyl transferase domain"/>
    <property type="match status" value="1"/>
</dbReference>
<dbReference type="GO" id="GO:0016740">
    <property type="term" value="F:transferase activity"/>
    <property type="evidence" value="ECO:0007669"/>
    <property type="project" value="UniProtKB-KW"/>
</dbReference>
<name>A0ABN2XEH5_9ACTN</name>
<comment type="similarity">
    <text evidence="1">Belongs to the P-Pant transferase superfamily. Gsp/Sfp/HetI/AcpT family.</text>
</comment>